<comment type="caution">
    <text evidence="1">The sequence shown here is derived from an EMBL/GenBank/DDBJ whole genome shotgun (WGS) entry which is preliminary data.</text>
</comment>
<accession>A0A2S6ILS8</accession>
<dbReference type="AlphaFoldDB" id="A0A2S6ILS8"/>
<sequence length="810" mass="92432">MRHFLVFIIIILTITGCKEDQVINHDLINRIPTDSKVIVHTDNLEDLDQFFSTSPLYQGVANLSRVKELKAAASFLKYYDLEDDSLIALSMQGKNEVVITLITSPIEQVNDSTSVTSLINYNNEEIIKTQKPDGAYFAINHKGMHLASSSQLVIESLIRRNVDDYVFDDGFKKIYKRTKSGNTFFVKATEKKWLEQFLLGKNINDNGNHAQWYQLEVQPNDVALQLDGVITYRDSVRMDHDLYNNIQSTENRIQEIVPVSLRSVKSVTYKKPSQLVDNLRRFHSNDVKVGSQLMEILDNTQEMSEVYLEKTNALVFTLKPYEAIFMNLDSLSTAKFTYRDQVVYELTNPVKTAAIQPLVMAREYKYVTVIEEHLIFSNSSTTPEEFISNFQNKTVLSEQSWWENTSEYLSSSSSLLKITSLKEFKNIASKSSKNDLKVIEKLNEDDYPLMVSQYVHEDEYAHYHMLIPIVNSNDVEQQVSQVGTYKSPKKIVAGPFLFPNHLNKKHDVAFQDEDFTLHLLSDTGVKWWSKKLDGLILGNIEVTDAYKNGRKQMVFATGSSVYFLDRNGKDVNAYPKRFKDAITQPLSVFDYDNKRDYRFLVTQGEELVMLDRDGKMVTGFKYKKDAAIKTQPKHIRVGKKDYITFAKADNSIALLNRTGGVRTKVKEKVKLTSQIFLYRNKAIALTESGKLMELDPVKGTLKYTGSYHKDAGLDATSSIKLIQDNNNITINNKKITLPYGTYLAAQVEHLSSGDFIHVVETGEHRVYVLNKDGEVLSSLPVYGKSQSDVAQSKNRYLSTLDGDDVIIYKW</sequence>
<dbReference type="SUPFAM" id="SSF50998">
    <property type="entry name" value="Quinoprotein alcohol dehydrogenase-like"/>
    <property type="match status" value="1"/>
</dbReference>
<dbReference type="EMBL" id="PTJE01000003">
    <property type="protein sequence ID" value="PPK95131.1"/>
    <property type="molecule type" value="Genomic_DNA"/>
</dbReference>
<dbReference type="OrthoDB" id="1093345at2"/>
<dbReference type="Proteomes" id="UP000239002">
    <property type="component" value="Unassembled WGS sequence"/>
</dbReference>
<name>A0A2S6ILS8_9FLAO</name>
<reference evidence="1 2" key="1">
    <citation type="submission" date="2018-02" db="EMBL/GenBank/DDBJ databases">
        <title>Genomic Encyclopedia of Archaeal and Bacterial Type Strains, Phase II (KMG-II): from individual species to whole genera.</title>
        <authorList>
            <person name="Goeker M."/>
        </authorList>
    </citation>
    <scope>NUCLEOTIDE SEQUENCE [LARGE SCALE GENOMIC DNA]</scope>
    <source>
        <strain evidence="1 2">DSM 16809</strain>
    </source>
</reference>
<gene>
    <name evidence="1" type="ORF">LY01_01884</name>
</gene>
<dbReference type="InterPro" id="IPR015943">
    <property type="entry name" value="WD40/YVTN_repeat-like_dom_sf"/>
</dbReference>
<organism evidence="1 2">
    <name type="scientific">Nonlabens xylanidelens</name>
    <dbReference type="NCBI Taxonomy" id="191564"/>
    <lineage>
        <taxon>Bacteria</taxon>
        <taxon>Pseudomonadati</taxon>
        <taxon>Bacteroidota</taxon>
        <taxon>Flavobacteriia</taxon>
        <taxon>Flavobacteriales</taxon>
        <taxon>Flavobacteriaceae</taxon>
        <taxon>Nonlabens</taxon>
    </lineage>
</organism>
<dbReference type="InterPro" id="IPR011047">
    <property type="entry name" value="Quinoprotein_ADH-like_sf"/>
</dbReference>
<keyword evidence="2" id="KW-1185">Reference proteome</keyword>
<evidence type="ECO:0000313" key="2">
    <source>
        <dbReference type="Proteomes" id="UP000239002"/>
    </source>
</evidence>
<dbReference type="RefSeq" id="WP_104515557.1">
    <property type="nucleotide sequence ID" value="NZ_MQVW01000024.1"/>
</dbReference>
<protein>
    <submittedName>
        <fullName evidence="1">Uncharacterized protein</fullName>
    </submittedName>
</protein>
<dbReference type="Gene3D" id="2.130.10.10">
    <property type="entry name" value="YVTN repeat-like/Quinoprotein amine dehydrogenase"/>
    <property type="match status" value="1"/>
</dbReference>
<dbReference type="PROSITE" id="PS51257">
    <property type="entry name" value="PROKAR_LIPOPROTEIN"/>
    <property type="match status" value="1"/>
</dbReference>
<evidence type="ECO:0000313" key="1">
    <source>
        <dbReference type="EMBL" id="PPK95131.1"/>
    </source>
</evidence>
<proteinExistence type="predicted"/>